<sequence length="241" mass="27142">MIHSKYLAATSGGLQIPPAISTTPSEVVSLTEPSEILDLLFRFVHPRSEADNFRQSSVMNMASDTFFPLAEAAEKYQVFGAINTCFTRLDQLIKQHPIEVLNHSHRHGYLDIADQAAIETIALPLDKITKGLTHPGLLQQWLLHYIHWRNLAAFGSTLLDDCPSPTNGCTVWPKIKTNYFTAVMGNLWGNDFVLDCHQQPCTAREPYGHRDVCRCSNNIQEAQKKITLEKLNIPNFRSINI</sequence>
<dbReference type="EMBL" id="KN817678">
    <property type="protein sequence ID" value="KJA14456.1"/>
    <property type="molecule type" value="Genomic_DNA"/>
</dbReference>
<keyword evidence="2" id="KW-1185">Reference proteome</keyword>
<dbReference type="AlphaFoldDB" id="A0A0D2NCX3"/>
<organism evidence="1 2">
    <name type="scientific">Hypholoma sublateritium (strain FD-334 SS-4)</name>
    <dbReference type="NCBI Taxonomy" id="945553"/>
    <lineage>
        <taxon>Eukaryota</taxon>
        <taxon>Fungi</taxon>
        <taxon>Dikarya</taxon>
        <taxon>Basidiomycota</taxon>
        <taxon>Agaricomycotina</taxon>
        <taxon>Agaricomycetes</taxon>
        <taxon>Agaricomycetidae</taxon>
        <taxon>Agaricales</taxon>
        <taxon>Agaricineae</taxon>
        <taxon>Strophariaceae</taxon>
        <taxon>Hypholoma</taxon>
    </lineage>
</organism>
<accession>A0A0D2NCX3</accession>
<reference evidence="2" key="1">
    <citation type="submission" date="2014-04" db="EMBL/GenBank/DDBJ databases">
        <title>Evolutionary Origins and Diversification of the Mycorrhizal Mutualists.</title>
        <authorList>
            <consortium name="DOE Joint Genome Institute"/>
            <consortium name="Mycorrhizal Genomics Consortium"/>
            <person name="Kohler A."/>
            <person name="Kuo A."/>
            <person name="Nagy L.G."/>
            <person name="Floudas D."/>
            <person name="Copeland A."/>
            <person name="Barry K.W."/>
            <person name="Cichocki N."/>
            <person name="Veneault-Fourrey C."/>
            <person name="LaButti K."/>
            <person name="Lindquist E.A."/>
            <person name="Lipzen A."/>
            <person name="Lundell T."/>
            <person name="Morin E."/>
            <person name="Murat C."/>
            <person name="Riley R."/>
            <person name="Ohm R."/>
            <person name="Sun H."/>
            <person name="Tunlid A."/>
            <person name="Henrissat B."/>
            <person name="Grigoriev I.V."/>
            <person name="Hibbett D.S."/>
            <person name="Martin F."/>
        </authorList>
    </citation>
    <scope>NUCLEOTIDE SEQUENCE [LARGE SCALE GENOMIC DNA]</scope>
    <source>
        <strain evidence="2">FD-334 SS-4</strain>
    </source>
</reference>
<protein>
    <recommendedName>
        <fullName evidence="3">BTB domain-containing protein</fullName>
    </recommendedName>
</protein>
<dbReference type="OrthoDB" id="3184970at2759"/>
<dbReference type="Proteomes" id="UP000054270">
    <property type="component" value="Unassembled WGS sequence"/>
</dbReference>
<gene>
    <name evidence="1" type="ORF">HYPSUDRAFT_72587</name>
</gene>
<evidence type="ECO:0000313" key="2">
    <source>
        <dbReference type="Proteomes" id="UP000054270"/>
    </source>
</evidence>
<evidence type="ECO:0008006" key="3">
    <source>
        <dbReference type="Google" id="ProtNLM"/>
    </source>
</evidence>
<name>A0A0D2NCX3_HYPSF</name>
<proteinExistence type="predicted"/>
<evidence type="ECO:0000313" key="1">
    <source>
        <dbReference type="EMBL" id="KJA14456.1"/>
    </source>
</evidence>